<proteinExistence type="predicted"/>
<evidence type="ECO:0000313" key="1">
    <source>
        <dbReference type="EMBL" id="NIJ44692.1"/>
    </source>
</evidence>
<name>A0ABX0U756_9FLAO</name>
<gene>
    <name evidence="1" type="ORF">FHR24_001131</name>
</gene>
<accession>A0ABX0U756</accession>
<comment type="caution">
    <text evidence="1">The sequence shown here is derived from an EMBL/GenBank/DDBJ whole genome shotgun (WGS) entry which is preliminary data.</text>
</comment>
<evidence type="ECO:0008006" key="3">
    <source>
        <dbReference type="Google" id="ProtNLM"/>
    </source>
</evidence>
<keyword evidence="2" id="KW-1185">Reference proteome</keyword>
<dbReference type="SUPFAM" id="SSF48371">
    <property type="entry name" value="ARM repeat"/>
    <property type="match status" value="1"/>
</dbReference>
<organism evidence="1 2">
    <name type="scientific">Wenyingzhuangia heitensis</name>
    <dbReference type="NCBI Taxonomy" id="1487859"/>
    <lineage>
        <taxon>Bacteria</taxon>
        <taxon>Pseudomonadati</taxon>
        <taxon>Bacteroidota</taxon>
        <taxon>Flavobacteriia</taxon>
        <taxon>Flavobacteriales</taxon>
        <taxon>Flavobacteriaceae</taxon>
        <taxon>Wenyingzhuangia</taxon>
    </lineage>
</organism>
<evidence type="ECO:0000313" key="2">
    <source>
        <dbReference type="Proteomes" id="UP000745859"/>
    </source>
</evidence>
<dbReference type="Proteomes" id="UP000745859">
    <property type="component" value="Unassembled WGS sequence"/>
</dbReference>
<dbReference type="InterPro" id="IPR016024">
    <property type="entry name" value="ARM-type_fold"/>
</dbReference>
<dbReference type="EMBL" id="JAASQL010000001">
    <property type="protein sequence ID" value="NIJ44692.1"/>
    <property type="molecule type" value="Genomic_DNA"/>
</dbReference>
<sequence length="166" mass="19568">MNLDFILDERIDKDFLIQTFQEQAEVHAAAIQIALTNKQPHAWRATWILTHCTKKDDDRIHPYIDDFIQNIPNKKDGHQREILKILAKMKLDDEQEGKLFDTCMNLWEDITKSSSVRHFAFKQIYKTYQKYPELSGELAFICQEQYLETLSPGIKKIIDRIIKTGK</sequence>
<dbReference type="RefSeq" id="WP_167185165.1">
    <property type="nucleotide sequence ID" value="NZ_JAASQL010000001.1"/>
</dbReference>
<reference evidence="1 2" key="1">
    <citation type="submission" date="2020-03" db="EMBL/GenBank/DDBJ databases">
        <title>Genomic Encyclopedia of Type Strains, Phase IV (KMG-IV): sequencing the most valuable type-strain genomes for metagenomic binning, comparative biology and taxonomic classification.</title>
        <authorList>
            <person name="Goeker M."/>
        </authorList>
    </citation>
    <scope>NUCLEOTIDE SEQUENCE [LARGE SCALE GENOMIC DNA]</scope>
    <source>
        <strain evidence="1 2">DSM 101599</strain>
    </source>
</reference>
<protein>
    <recommendedName>
        <fullName evidence="3">HEAT repeat domain-containing protein</fullName>
    </recommendedName>
</protein>